<dbReference type="Proteomes" id="UP000004605">
    <property type="component" value="Unassembled WGS sequence"/>
</dbReference>
<feature type="domain" description="Flp pilus assembly protein RcpC/CpaB" evidence="1">
    <location>
        <begin position="117"/>
        <end position="226"/>
    </location>
</feature>
<dbReference type="OrthoDB" id="6400671at2"/>
<sequence length="264" mass="27977">MKLKVLVPIALIAIGAGLYGLSSQYFSKNAPAPVVSADNQPELASVYVVAQAIPKGKAITKASLEIEKVTEEQALKMGIDPSQPLSIPKGGVAIQDMTEGDFITPATLISPDEPGYINAVIDPDKVPYAVIVNPTDIVGGLITHGSLVDVVALSSEQQNLANEDTVTSYQTVSVSPVLMAVKVIKVSQETHEEGRNKSVTTITLILELTQKQVAKLAIAKNIAQLEVHKSLGLQEASELQANSGDVLPDYRAIVEFRAGEATIK</sequence>
<gene>
    <name evidence="2" type="ORF">VII00023_13837</name>
</gene>
<name>F9RWY1_9VIBR</name>
<dbReference type="InterPro" id="IPR031571">
    <property type="entry name" value="RcpC_dom"/>
</dbReference>
<evidence type="ECO:0000313" key="2">
    <source>
        <dbReference type="EMBL" id="EGU48895.1"/>
    </source>
</evidence>
<protein>
    <submittedName>
        <fullName evidence="2">Flp pilus assembly protein CpaB</fullName>
    </submittedName>
</protein>
<dbReference type="InterPro" id="IPR017592">
    <property type="entry name" value="Pilus_assmbl_Flp-typ_CpaB"/>
</dbReference>
<organism evidence="2 3">
    <name type="scientific">Vibrio ichthyoenteri ATCC 700023</name>
    <dbReference type="NCBI Taxonomy" id="870968"/>
    <lineage>
        <taxon>Bacteria</taxon>
        <taxon>Pseudomonadati</taxon>
        <taxon>Pseudomonadota</taxon>
        <taxon>Gammaproteobacteria</taxon>
        <taxon>Vibrionales</taxon>
        <taxon>Vibrionaceae</taxon>
        <taxon>Vibrio</taxon>
    </lineage>
</organism>
<accession>F9RWY1</accession>
<comment type="caution">
    <text evidence="2">The sequence shown here is derived from an EMBL/GenBank/DDBJ whole genome shotgun (WGS) entry which is preliminary data.</text>
</comment>
<dbReference type="Pfam" id="PF16976">
    <property type="entry name" value="RcpC"/>
    <property type="match status" value="1"/>
</dbReference>
<dbReference type="RefSeq" id="WP_006710385.1">
    <property type="nucleotide sequence ID" value="NZ_AFWF01000007.1"/>
</dbReference>
<proteinExistence type="predicted"/>
<evidence type="ECO:0000313" key="3">
    <source>
        <dbReference type="Proteomes" id="UP000004605"/>
    </source>
</evidence>
<keyword evidence="3" id="KW-1185">Reference proteome</keyword>
<dbReference type="AlphaFoldDB" id="F9RWY1"/>
<reference evidence="2 3" key="1">
    <citation type="journal article" date="2012" name="Int. J. Syst. Evol. Microbiol.">
        <title>Vibrio caribbeanicus sp. nov., isolated from the marine sponge Scleritoderma cyanea.</title>
        <authorList>
            <person name="Hoffmann M."/>
            <person name="Monday S.R."/>
            <person name="Allard M.W."/>
            <person name="Strain E.A."/>
            <person name="Whittaker P."/>
            <person name="Naum M."/>
            <person name="McCarthy P.J."/>
            <person name="Lopez J.V."/>
            <person name="Fischer M."/>
            <person name="Brown E.W."/>
        </authorList>
    </citation>
    <scope>NUCLEOTIDE SEQUENCE [LARGE SCALE GENOMIC DNA]</scope>
    <source>
        <strain evidence="2 3">ATCC 700023</strain>
    </source>
</reference>
<dbReference type="NCBIfam" id="TIGR03177">
    <property type="entry name" value="pilus_cpaB"/>
    <property type="match status" value="1"/>
</dbReference>
<evidence type="ECO:0000259" key="1">
    <source>
        <dbReference type="Pfam" id="PF16976"/>
    </source>
</evidence>
<dbReference type="EMBL" id="AFWF01000007">
    <property type="protein sequence ID" value="EGU48895.1"/>
    <property type="molecule type" value="Genomic_DNA"/>
</dbReference>